<dbReference type="GO" id="GO:0010945">
    <property type="term" value="F:coenzyme A diphosphatase activity"/>
    <property type="evidence" value="ECO:0007669"/>
    <property type="project" value="InterPro"/>
</dbReference>
<dbReference type="Pfam" id="PF00293">
    <property type="entry name" value="NUDIX"/>
    <property type="match status" value="1"/>
</dbReference>
<dbReference type="Gene3D" id="3.90.79.10">
    <property type="entry name" value="Nucleoside Triphosphate Pyrophosphohydrolase"/>
    <property type="match status" value="1"/>
</dbReference>
<dbReference type="PROSITE" id="PS51462">
    <property type="entry name" value="NUDIX"/>
    <property type="match status" value="1"/>
</dbReference>
<reference evidence="10 12" key="2">
    <citation type="submission" date="2017-08" db="EMBL/GenBank/DDBJ databases">
        <title>Burning lignite coal seam in the remote Altai Mountains harbors a hydrogen-driven thermophilic microbial community.</title>
        <authorList>
            <person name="Kadnikov V.V."/>
            <person name="Mardanov A.V."/>
            <person name="Ivasenko D."/>
            <person name="Beletsky A.V."/>
            <person name="Karnachuk O.V."/>
            <person name="Ravin N.V."/>
        </authorList>
    </citation>
    <scope>NUCLEOTIDE SEQUENCE [LARGE SCALE GENOMIC DNA]</scope>
    <source>
        <strain evidence="10">AL33</strain>
    </source>
</reference>
<dbReference type="PANTHER" id="PTHR12992:SF11">
    <property type="entry name" value="MITOCHONDRIAL COENZYME A DIPHOSPHATASE NUDT8"/>
    <property type="match status" value="1"/>
</dbReference>
<dbReference type="CDD" id="cd03426">
    <property type="entry name" value="NUDIX_CoAse_Nudt7"/>
    <property type="match status" value="1"/>
</dbReference>
<evidence type="ECO:0000256" key="1">
    <source>
        <dbReference type="ARBA" id="ARBA00001936"/>
    </source>
</evidence>
<dbReference type="Proteomes" id="UP000243024">
    <property type="component" value="Unassembled WGS sequence"/>
</dbReference>
<comment type="caution">
    <text evidence="9">The sequence shown here is derived from an EMBL/GenBank/DDBJ whole genome shotgun (WGS) entry which is preliminary data.</text>
</comment>
<dbReference type="EMBL" id="JAHHQF010000037">
    <property type="protein sequence ID" value="MBT9281258.1"/>
    <property type="molecule type" value="Genomic_DNA"/>
</dbReference>
<keyword evidence="4 10" id="KW-0378">Hydrolase</keyword>
<protein>
    <submittedName>
        <fullName evidence="8">CoA pyrophosphatase</fullName>
    </submittedName>
    <submittedName>
        <fullName evidence="10">Putative nudix hydrolase YeaB</fullName>
    </submittedName>
</protein>
<proteinExistence type="predicted"/>
<dbReference type="Proteomes" id="UP000244180">
    <property type="component" value="Unassembled WGS sequence"/>
</dbReference>
<dbReference type="SUPFAM" id="SSF55811">
    <property type="entry name" value="Nudix"/>
    <property type="match status" value="1"/>
</dbReference>
<dbReference type="InterPro" id="IPR000086">
    <property type="entry name" value="NUDIX_hydrolase_dom"/>
</dbReference>
<organism evidence="9 11">
    <name type="scientific">Hydrogenibacillus schlegelii</name>
    <name type="common">Bacillus schlegelii</name>
    <dbReference type="NCBI Taxonomy" id="1484"/>
    <lineage>
        <taxon>Bacteria</taxon>
        <taxon>Bacillati</taxon>
        <taxon>Bacillota</taxon>
        <taxon>Bacilli</taxon>
        <taxon>Bacillales</taxon>
        <taxon>Bacillales Family X. Incertae Sedis</taxon>
        <taxon>Hydrogenibacillus</taxon>
    </lineage>
</organism>
<gene>
    <name evidence="10" type="ORF">HSCHL_0557</name>
    <name evidence="8" type="ORF">KM312_01095</name>
    <name evidence="9" type="ORF">SA87_02535</name>
</gene>
<evidence type="ECO:0000313" key="8">
    <source>
        <dbReference type="EMBL" id="MBT9281258.1"/>
    </source>
</evidence>
<evidence type="ECO:0000256" key="6">
    <source>
        <dbReference type="ARBA" id="ARBA00023211"/>
    </source>
</evidence>
<comment type="cofactor">
    <cofactor evidence="2">
        <name>Mg(2+)</name>
        <dbReference type="ChEBI" id="CHEBI:18420"/>
    </cofactor>
</comment>
<keyword evidence="5" id="KW-0460">Magnesium</keyword>
<evidence type="ECO:0000259" key="7">
    <source>
        <dbReference type="PROSITE" id="PS51462"/>
    </source>
</evidence>
<feature type="domain" description="Nudix hydrolase" evidence="7">
    <location>
        <begin position="31"/>
        <end position="172"/>
    </location>
</feature>
<comment type="cofactor">
    <cofactor evidence="1">
        <name>Mn(2+)</name>
        <dbReference type="ChEBI" id="CHEBI:29035"/>
    </cofactor>
</comment>
<dbReference type="InterPro" id="IPR015797">
    <property type="entry name" value="NUDIX_hydrolase-like_dom_sf"/>
</dbReference>
<dbReference type="STRING" id="1484.SA87_02535"/>
<keyword evidence="3" id="KW-0479">Metal-binding</keyword>
<evidence type="ECO:0000256" key="2">
    <source>
        <dbReference type="ARBA" id="ARBA00001946"/>
    </source>
</evidence>
<keyword evidence="11" id="KW-1185">Reference proteome</keyword>
<dbReference type="GO" id="GO:0046872">
    <property type="term" value="F:metal ion binding"/>
    <property type="evidence" value="ECO:0007669"/>
    <property type="project" value="UniProtKB-KW"/>
</dbReference>
<accession>A0A179ILJ0</accession>
<evidence type="ECO:0000313" key="9">
    <source>
        <dbReference type="EMBL" id="OAR03537.1"/>
    </source>
</evidence>
<evidence type="ECO:0000313" key="10">
    <source>
        <dbReference type="EMBL" id="PTQ54278.1"/>
    </source>
</evidence>
<evidence type="ECO:0000313" key="11">
    <source>
        <dbReference type="Proteomes" id="UP000243024"/>
    </source>
</evidence>
<reference evidence="9 11" key="1">
    <citation type="submission" date="2015-09" db="EMBL/GenBank/DDBJ databases">
        <title>Draft genome sequence of Hydrogenibacillus schlegelii DSM 2000.</title>
        <authorList>
            <person name="Hemp J."/>
        </authorList>
    </citation>
    <scope>NUCLEOTIDE SEQUENCE [LARGE SCALE GENOMIC DNA]</scope>
    <source>
        <strain evidence="9 11">MA 48</strain>
    </source>
</reference>
<evidence type="ECO:0000313" key="12">
    <source>
        <dbReference type="Proteomes" id="UP000244180"/>
    </source>
</evidence>
<keyword evidence="6" id="KW-0464">Manganese</keyword>
<evidence type="ECO:0000256" key="3">
    <source>
        <dbReference type="ARBA" id="ARBA00022723"/>
    </source>
</evidence>
<name>A0A179ILJ0_HYDSH</name>
<dbReference type="Proteomes" id="UP000748108">
    <property type="component" value="Unassembled WGS sequence"/>
</dbReference>
<dbReference type="EMBL" id="PEBV01000005">
    <property type="protein sequence ID" value="PTQ54278.1"/>
    <property type="molecule type" value="Genomic_DNA"/>
</dbReference>
<dbReference type="EMBL" id="JXBB01000055">
    <property type="protein sequence ID" value="OAR03537.1"/>
    <property type="molecule type" value="Genomic_DNA"/>
</dbReference>
<sequence>MDGIDVSSLRRRFSGRREEGGERLYGFAELEPYAVFLPVVERDGEAHLLFEVRARTLRRQPGEVSFPGGRVEPDDESPAETALREAAEELGLSRERLSLWSKLGILLPPYQAAVHAYVGEIPASEAIRPNPAEVDHVFTVPVGWFLVHPPEVYEATLALLPGDDFPFERIPGGRSYPFRRRTIPELFYLTDRHVIWGLTARLVHIFLQLVQKMPEP</sequence>
<reference evidence="8" key="3">
    <citation type="journal article" date="2021" name="Microbiology">
        <title>Metagenomic Analysis of the Microbial Community in the Underground Coal Fire Area (Kemerovo Region, Russia) Revealed Predominance of Thermophilic Members of the Phyla Deinococcus-thermus, Aquificae, and Firmicutes.</title>
        <authorList>
            <person name="Kadnikov V."/>
            <person name="Mardanov A.V."/>
            <person name="Beletsky A.V."/>
            <person name="Karnachuk O.V."/>
            <person name="Ravin N.V."/>
        </authorList>
    </citation>
    <scope>NUCLEOTIDE SEQUENCE</scope>
    <source>
        <strain evidence="8">RBS10-49</strain>
    </source>
</reference>
<dbReference type="AlphaFoldDB" id="A0A179ILJ0"/>
<evidence type="ECO:0000256" key="4">
    <source>
        <dbReference type="ARBA" id="ARBA00022801"/>
    </source>
</evidence>
<evidence type="ECO:0000256" key="5">
    <source>
        <dbReference type="ARBA" id="ARBA00022842"/>
    </source>
</evidence>
<dbReference type="RefSeq" id="WP_066441855.1">
    <property type="nucleotide sequence ID" value="NZ_CBCSAS010000002.1"/>
</dbReference>
<dbReference type="PANTHER" id="PTHR12992">
    <property type="entry name" value="NUDIX HYDROLASE"/>
    <property type="match status" value="1"/>
</dbReference>
<dbReference type="InterPro" id="IPR045121">
    <property type="entry name" value="CoAse"/>
</dbReference>